<protein>
    <submittedName>
        <fullName evidence="1">Uroporphyrinogen-III C-methyltransferase</fullName>
        <ecNumber evidence="1">2.1.1.107</ecNumber>
    </submittedName>
</protein>
<gene>
    <name evidence="1" type="ORF">ABVT43_07645</name>
</gene>
<name>A0ABV2BTU1_9GAMM</name>
<organism evidence="1 2">
    <name type="scientific">Aliikangiella maris</name>
    <dbReference type="NCBI Taxonomy" id="3162458"/>
    <lineage>
        <taxon>Bacteria</taxon>
        <taxon>Pseudomonadati</taxon>
        <taxon>Pseudomonadota</taxon>
        <taxon>Gammaproteobacteria</taxon>
        <taxon>Oceanospirillales</taxon>
        <taxon>Pleioneaceae</taxon>
        <taxon>Aliikangiella</taxon>
    </lineage>
</organism>
<comment type="caution">
    <text evidence="1">The sequence shown here is derived from an EMBL/GenBank/DDBJ whole genome shotgun (WGS) entry which is preliminary data.</text>
</comment>
<dbReference type="GO" id="GO:0004851">
    <property type="term" value="F:uroporphyrin-III C-methyltransferase activity"/>
    <property type="evidence" value="ECO:0007669"/>
    <property type="project" value="UniProtKB-EC"/>
</dbReference>
<dbReference type="InterPro" id="IPR007470">
    <property type="entry name" value="HemX"/>
</dbReference>
<dbReference type="GO" id="GO:0032259">
    <property type="term" value="P:methylation"/>
    <property type="evidence" value="ECO:0007669"/>
    <property type="project" value="UniProtKB-KW"/>
</dbReference>
<reference evidence="1 2" key="1">
    <citation type="submission" date="2024-06" db="EMBL/GenBank/DDBJ databases">
        <authorList>
            <person name="Li F."/>
        </authorList>
    </citation>
    <scope>NUCLEOTIDE SEQUENCE [LARGE SCALE GENOMIC DNA]</scope>
    <source>
        <strain evidence="1 2">GXAS 311</strain>
    </source>
</reference>
<dbReference type="Pfam" id="PF04375">
    <property type="entry name" value="HemX"/>
    <property type="match status" value="1"/>
</dbReference>
<accession>A0ABV2BTU1</accession>
<evidence type="ECO:0000313" key="2">
    <source>
        <dbReference type="Proteomes" id="UP001548189"/>
    </source>
</evidence>
<dbReference type="PANTHER" id="PTHR38043:SF1">
    <property type="entry name" value="PROTEIN HEMX"/>
    <property type="match status" value="1"/>
</dbReference>
<dbReference type="EMBL" id="JBEVCJ010000006">
    <property type="protein sequence ID" value="MET1254992.1"/>
    <property type="molecule type" value="Genomic_DNA"/>
</dbReference>
<dbReference type="PANTHER" id="PTHR38043">
    <property type="entry name" value="PROTEIN HEMX"/>
    <property type="match status" value="1"/>
</dbReference>
<dbReference type="Proteomes" id="UP001548189">
    <property type="component" value="Unassembled WGS sequence"/>
</dbReference>
<sequence>MNDDKNNRNDKKPDSKNGNSKSSDKSRKNVSSITLPESSDSPATTTTVKPTQSNQSNVTAKPNTSSDSKASIQASSRESSQERAESATKSTTPSNSQTTTTQSKNSLFSAKPVPKMTTSRQSTRRVKLLPVAAIILSLLALLGIAWSAYQQYFVQQQWDDMQSHVKQQLDLQLQSTQQSRLTAQKSARQATSNQRLIQQQAQLITQLTESLTATQEKIRELSGRRQQDWLLAEAEYFIKLAEHKITLEKDKSTAIALLKTADDKIKQIGDNRLLELRQQLADDIANLQLIIAPDFTGIAAQLDAISDKIPELAITALEYAPIKDKLSPSQPTVESDFSWQKLYDKIKHDFIEIKEHGQPVIPLMTPKQRANLNANIQLALQQAQIYMLRGEQKLYEQHLQNAQQWIKTYFVDSPTAPSENLSISQLLDTLSQLQQTPINIDLPRALSSRQTIQNINQSRLYQWLEQNGVNTSIKANTSTTLPDTNIQNADEKQTTQPKTAPENSAQTAEQTLTQEQQ</sequence>
<keyword evidence="1" id="KW-0489">Methyltransferase</keyword>
<keyword evidence="1" id="KW-0808">Transferase</keyword>
<proteinExistence type="predicted"/>
<keyword evidence="2" id="KW-1185">Reference proteome</keyword>
<dbReference type="EC" id="2.1.1.107" evidence="1"/>
<evidence type="ECO:0000313" key="1">
    <source>
        <dbReference type="EMBL" id="MET1254992.1"/>
    </source>
</evidence>